<feature type="binding site" evidence="6">
    <location>
        <position position="78"/>
    </location>
    <ligand>
        <name>NAD(+)</name>
        <dbReference type="ChEBI" id="CHEBI:57540"/>
    </ligand>
</feature>
<dbReference type="InterPro" id="IPR020830">
    <property type="entry name" value="GlycerAld_3-P_DH_AS"/>
</dbReference>
<dbReference type="CDD" id="cd05214">
    <property type="entry name" value="GAPDH_I_N"/>
    <property type="match status" value="1"/>
</dbReference>
<feature type="binding site" evidence="5">
    <location>
        <position position="182"/>
    </location>
    <ligand>
        <name>D-glyceraldehyde 3-phosphate</name>
        <dbReference type="ChEBI" id="CHEBI:59776"/>
    </ligand>
</feature>
<feature type="binding site" evidence="6">
    <location>
        <position position="34"/>
    </location>
    <ligand>
        <name>NAD(+)</name>
        <dbReference type="ChEBI" id="CHEBI:57540"/>
    </ligand>
</feature>
<sequence length="329" mass="35634">MAKKIAINGFGRIGRLTLRNLINRKDVEIVGINDLTDTATLAHLFEYDSSHRRFEGTVNVADDNLVINGKTIPTFSMRNPAELPWADLEVDVVLECTGFFRKKEQAMLHITAGAKKVLLSAPAKSEGVPTIVKGVNDHLLTGEDLIVSNASCTTNCLAPLVKIIDDNWGLQYGFMSTVHAYTANQKLQDAPHKDLRRARAAAVNMIPTTTGAANALALVLPELKGKISASSIRVPVPTGSLVELMCVLDKKVDVATVNSKFKAASEAELKGILEYSEKPLVSTDIVSSPYSSIFDAPLTTVHNGMLKVTAWYDNEAGYSARLAELALMI</sequence>
<feature type="domain" description="Glyceraldehyde 3-phosphate dehydrogenase NAD(P) binding" evidence="10">
    <location>
        <begin position="3"/>
        <end position="152"/>
    </location>
</feature>
<dbReference type="RefSeq" id="WP_264793315.1">
    <property type="nucleotide sequence ID" value="NZ_AP026867.1"/>
</dbReference>
<dbReference type="GO" id="GO:0050661">
    <property type="term" value="F:NADP binding"/>
    <property type="evidence" value="ECO:0007669"/>
    <property type="project" value="InterPro"/>
</dbReference>
<dbReference type="InterPro" id="IPR006424">
    <property type="entry name" value="Glyceraldehyde-3-P_DH_1"/>
</dbReference>
<evidence type="ECO:0000313" key="12">
    <source>
        <dbReference type="Proteomes" id="UP001060919"/>
    </source>
</evidence>
<keyword evidence="6" id="KW-0547">Nucleotide-binding</keyword>
<keyword evidence="12" id="KW-1185">Reference proteome</keyword>
<dbReference type="NCBIfam" id="TIGR01534">
    <property type="entry name" value="GAPDH-I"/>
    <property type="match status" value="1"/>
</dbReference>
<feature type="binding site" evidence="6">
    <location>
        <position position="120"/>
    </location>
    <ligand>
        <name>NAD(+)</name>
        <dbReference type="ChEBI" id="CHEBI:57540"/>
    </ligand>
</feature>
<feature type="active site" description="Nucleophile" evidence="4">
    <location>
        <position position="152"/>
    </location>
</feature>
<comment type="similarity">
    <text evidence="1 8">Belongs to the glyceraldehyde-3-phosphate dehydrogenase family.</text>
</comment>
<dbReference type="CDD" id="cd18126">
    <property type="entry name" value="GAPDH_I_C"/>
    <property type="match status" value="1"/>
</dbReference>
<dbReference type="InterPro" id="IPR020829">
    <property type="entry name" value="GlycerAld_3-P_DH_cat"/>
</dbReference>
<dbReference type="FunFam" id="3.40.50.720:FF:000001">
    <property type="entry name" value="Glyceraldehyde-3-phosphate dehydrogenase"/>
    <property type="match status" value="1"/>
</dbReference>
<dbReference type="PANTHER" id="PTHR43148">
    <property type="entry name" value="GLYCERALDEHYDE-3-PHOSPHATE DEHYDROGENASE 2"/>
    <property type="match status" value="1"/>
</dbReference>
<dbReference type="SUPFAM" id="SSF55347">
    <property type="entry name" value="Glyceraldehyde-3-phosphate dehydrogenase-like, C-terminal domain"/>
    <property type="match status" value="1"/>
</dbReference>
<dbReference type="SMART" id="SM00846">
    <property type="entry name" value="Gp_dh_N"/>
    <property type="match status" value="1"/>
</dbReference>
<dbReference type="Gene3D" id="3.40.50.720">
    <property type="entry name" value="NAD(P)-binding Rossmann-like Domain"/>
    <property type="match status" value="1"/>
</dbReference>
<evidence type="ECO:0000256" key="3">
    <source>
        <dbReference type="ARBA" id="ARBA00023002"/>
    </source>
</evidence>
<dbReference type="EC" id="1.2.1.-" evidence="9"/>
<feature type="binding site" evidence="5">
    <location>
        <begin position="210"/>
        <end position="211"/>
    </location>
    <ligand>
        <name>D-glyceraldehyde 3-phosphate</name>
        <dbReference type="ChEBI" id="CHEBI:59776"/>
    </ligand>
</feature>
<accession>A0A915YFV0</accession>
<evidence type="ECO:0000313" key="11">
    <source>
        <dbReference type="EMBL" id="BDS12213.1"/>
    </source>
</evidence>
<dbReference type="GO" id="GO:0016620">
    <property type="term" value="F:oxidoreductase activity, acting on the aldehyde or oxo group of donors, NAD or NADP as acceptor"/>
    <property type="evidence" value="ECO:0007669"/>
    <property type="project" value="InterPro"/>
</dbReference>
<dbReference type="SUPFAM" id="SSF51735">
    <property type="entry name" value="NAD(P)-binding Rossmann-fold domains"/>
    <property type="match status" value="1"/>
</dbReference>
<evidence type="ECO:0000256" key="1">
    <source>
        <dbReference type="ARBA" id="ARBA00007406"/>
    </source>
</evidence>
<dbReference type="GO" id="GO:0051287">
    <property type="term" value="F:NAD binding"/>
    <property type="evidence" value="ECO:0007669"/>
    <property type="project" value="InterPro"/>
</dbReference>
<gene>
    <name evidence="11" type="ORF">AsAng_0029280</name>
</gene>
<organism evidence="11 12">
    <name type="scientific">Aureispira anguillae</name>
    <dbReference type="NCBI Taxonomy" id="2864201"/>
    <lineage>
        <taxon>Bacteria</taxon>
        <taxon>Pseudomonadati</taxon>
        <taxon>Bacteroidota</taxon>
        <taxon>Saprospiria</taxon>
        <taxon>Saprospirales</taxon>
        <taxon>Saprospiraceae</taxon>
        <taxon>Aureispira</taxon>
    </lineage>
</organism>
<dbReference type="InterPro" id="IPR020831">
    <property type="entry name" value="GlycerAld/Erythrose_P_DH"/>
</dbReference>
<evidence type="ECO:0000256" key="7">
    <source>
        <dbReference type="PIRSR" id="PIRSR000149-4"/>
    </source>
</evidence>
<dbReference type="Gene3D" id="3.30.360.10">
    <property type="entry name" value="Dihydrodipicolinate Reductase, domain 2"/>
    <property type="match status" value="1"/>
</dbReference>
<evidence type="ECO:0000256" key="2">
    <source>
        <dbReference type="ARBA" id="ARBA00011881"/>
    </source>
</evidence>
<feature type="binding site" evidence="6">
    <location>
        <begin position="12"/>
        <end position="13"/>
    </location>
    <ligand>
        <name>NAD(+)</name>
        <dbReference type="ChEBI" id="CHEBI:57540"/>
    </ligand>
</feature>
<name>A0A915YFV0_9BACT</name>
<feature type="site" description="Activates thiol group during catalysis" evidence="7">
    <location>
        <position position="179"/>
    </location>
</feature>
<dbReference type="InterPro" id="IPR020828">
    <property type="entry name" value="GlycerAld_3-P_DH_NAD(P)-bd"/>
</dbReference>
<evidence type="ECO:0000256" key="5">
    <source>
        <dbReference type="PIRSR" id="PIRSR000149-2"/>
    </source>
</evidence>
<proteinExistence type="inferred from homology"/>
<dbReference type="FunFam" id="3.30.360.10:FF:000002">
    <property type="entry name" value="Glyceraldehyde-3-phosphate dehydrogenase"/>
    <property type="match status" value="1"/>
</dbReference>
<feature type="binding site" evidence="5">
    <location>
        <position position="233"/>
    </location>
    <ligand>
        <name>D-glyceraldehyde 3-phosphate</name>
        <dbReference type="ChEBI" id="CHEBI:59776"/>
    </ligand>
</feature>
<dbReference type="Pfam" id="PF02800">
    <property type="entry name" value="Gp_dh_C"/>
    <property type="match status" value="1"/>
</dbReference>
<dbReference type="PROSITE" id="PS00071">
    <property type="entry name" value="GAPDH"/>
    <property type="match status" value="1"/>
</dbReference>
<dbReference type="PRINTS" id="PR00078">
    <property type="entry name" value="G3PDHDRGNASE"/>
</dbReference>
<dbReference type="Proteomes" id="UP001060919">
    <property type="component" value="Chromosome"/>
</dbReference>
<dbReference type="Pfam" id="PF00044">
    <property type="entry name" value="Gp_dh_N"/>
    <property type="match status" value="1"/>
</dbReference>
<feature type="binding site" evidence="6">
    <location>
        <position position="314"/>
    </location>
    <ligand>
        <name>NAD(+)</name>
        <dbReference type="ChEBI" id="CHEBI:57540"/>
    </ligand>
</feature>
<evidence type="ECO:0000256" key="8">
    <source>
        <dbReference type="RuleBase" id="RU000397"/>
    </source>
</evidence>
<protein>
    <recommendedName>
        <fullName evidence="9">Glyceraldehyde-3-phosphate dehydrogenase</fullName>
        <ecNumber evidence="9">1.2.1.-</ecNumber>
    </recommendedName>
</protein>
<evidence type="ECO:0000256" key="4">
    <source>
        <dbReference type="PIRSR" id="PIRSR000149-1"/>
    </source>
</evidence>
<feature type="binding site" evidence="5">
    <location>
        <begin position="151"/>
        <end position="153"/>
    </location>
    <ligand>
        <name>D-glyceraldehyde 3-phosphate</name>
        <dbReference type="ChEBI" id="CHEBI:59776"/>
    </ligand>
</feature>
<reference evidence="11" key="1">
    <citation type="submission" date="2022-09" db="EMBL/GenBank/DDBJ databases">
        <title>Aureispira anguillicida sp. nov., isolated from Leptocephalus of Japanese eel Anguilla japonica.</title>
        <authorList>
            <person name="Yuasa K."/>
            <person name="Mekata T."/>
            <person name="Ikunari K."/>
        </authorList>
    </citation>
    <scope>NUCLEOTIDE SEQUENCE</scope>
    <source>
        <strain evidence="11">EL160426</strain>
    </source>
</reference>
<dbReference type="PIRSF" id="PIRSF000149">
    <property type="entry name" value="GAP_DH"/>
    <property type="match status" value="1"/>
</dbReference>
<dbReference type="AlphaFoldDB" id="A0A915YFV0"/>
<evidence type="ECO:0000256" key="6">
    <source>
        <dbReference type="PIRSR" id="PIRSR000149-3"/>
    </source>
</evidence>
<keyword evidence="6" id="KW-0520">NAD</keyword>
<dbReference type="KEGG" id="aup:AsAng_0029280"/>
<comment type="subunit">
    <text evidence="2">Homotetramer.</text>
</comment>
<dbReference type="EMBL" id="AP026867">
    <property type="protein sequence ID" value="BDS12213.1"/>
    <property type="molecule type" value="Genomic_DNA"/>
</dbReference>
<dbReference type="GO" id="GO:0006006">
    <property type="term" value="P:glucose metabolic process"/>
    <property type="evidence" value="ECO:0007669"/>
    <property type="project" value="InterPro"/>
</dbReference>
<dbReference type="InterPro" id="IPR036291">
    <property type="entry name" value="NAD(P)-bd_dom_sf"/>
</dbReference>
<evidence type="ECO:0000256" key="9">
    <source>
        <dbReference type="RuleBase" id="RU361160"/>
    </source>
</evidence>
<keyword evidence="3 9" id="KW-0560">Oxidoreductase</keyword>
<evidence type="ECO:0000259" key="10">
    <source>
        <dbReference type="SMART" id="SM00846"/>
    </source>
</evidence>